<dbReference type="CDD" id="cd00798">
    <property type="entry name" value="INT_XerDC_C"/>
    <property type="match status" value="1"/>
</dbReference>
<dbReference type="InterPro" id="IPR011010">
    <property type="entry name" value="DNA_brk_join_enz"/>
</dbReference>
<name>A0A0W0GJV1_9CHLR</name>
<evidence type="ECO:0000259" key="13">
    <source>
        <dbReference type="PROSITE" id="PS51898"/>
    </source>
</evidence>
<keyword evidence="16" id="KW-1185">Reference proteome</keyword>
<comment type="subunit">
    <text evidence="11">Forms a cyclic heterotetrameric complex composed of two molecules of XerC and two molecules of XerD.</text>
</comment>
<evidence type="ECO:0000256" key="3">
    <source>
        <dbReference type="ARBA" id="ARBA00010450"/>
    </source>
</evidence>
<feature type="active site" evidence="11">
    <location>
        <position position="152"/>
    </location>
</feature>
<dbReference type="PROSITE" id="PS51898">
    <property type="entry name" value="TYR_RECOMBINASE"/>
    <property type="match status" value="1"/>
</dbReference>
<keyword evidence="10 11" id="KW-0131">Cell cycle</keyword>
<dbReference type="InterPro" id="IPR010998">
    <property type="entry name" value="Integrase_recombinase_N"/>
</dbReference>
<dbReference type="InterPro" id="IPR011931">
    <property type="entry name" value="Recomb_XerC"/>
</dbReference>
<comment type="subcellular location">
    <subcellularLocation>
        <location evidence="1 11">Cytoplasm</location>
    </subcellularLocation>
</comment>
<evidence type="ECO:0000256" key="4">
    <source>
        <dbReference type="ARBA" id="ARBA00022490"/>
    </source>
</evidence>
<dbReference type="NCBIfam" id="NF040815">
    <property type="entry name" value="recomb_XerA_Arch"/>
    <property type="match status" value="1"/>
</dbReference>
<evidence type="ECO:0000313" key="16">
    <source>
        <dbReference type="Proteomes" id="UP000053947"/>
    </source>
</evidence>
<dbReference type="PANTHER" id="PTHR30349:SF81">
    <property type="entry name" value="TYROSINE RECOMBINASE XERC"/>
    <property type="match status" value="1"/>
</dbReference>
<feature type="active site" description="O-(3'-phospho-DNA)-tyrosine intermediate" evidence="11">
    <location>
        <position position="282"/>
    </location>
</feature>
<keyword evidence="7 11" id="KW-0229">DNA integration</keyword>
<evidence type="ECO:0000256" key="1">
    <source>
        <dbReference type="ARBA" id="ARBA00004496"/>
    </source>
</evidence>
<dbReference type="PATRIC" id="fig|1217799.6.peg.1746"/>
<dbReference type="RefSeq" id="WP_058439777.1">
    <property type="nucleotide sequence ID" value="NZ_KQ758903.1"/>
</dbReference>
<dbReference type="InterPro" id="IPR013762">
    <property type="entry name" value="Integrase-like_cat_sf"/>
</dbReference>
<reference evidence="15 16" key="1">
    <citation type="submission" date="2015-06" db="EMBL/GenBank/DDBJ databases">
        <title>Genome sequence of the organohalide-respiring Dehalogenimonas alkenigignens type strain (IP3-3T).</title>
        <authorList>
            <person name="Key T.A."/>
            <person name="Richmond D.P."/>
            <person name="Bowman K.S."/>
            <person name="Cho Y.-J."/>
            <person name="Chun J."/>
            <person name="da Costa M.S."/>
            <person name="Rainey F.A."/>
            <person name="Moe W.M."/>
        </authorList>
    </citation>
    <scope>NUCLEOTIDE SEQUENCE [LARGE SCALE GENOMIC DNA]</scope>
    <source>
        <strain evidence="15 16">IP3-3</strain>
    </source>
</reference>
<dbReference type="GO" id="GO:0005737">
    <property type="term" value="C:cytoplasm"/>
    <property type="evidence" value="ECO:0007669"/>
    <property type="project" value="UniProtKB-SubCell"/>
</dbReference>
<evidence type="ECO:0000256" key="6">
    <source>
        <dbReference type="ARBA" id="ARBA00022829"/>
    </source>
</evidence>
<dbReference type="STRING" id="1217799.DEALK_16950"/>
<dbReference type="GO" id="GO:0006313">
    <property type="term" value="P:DNA transposition"/>
    <property type="evidence" value="ECO:0007669"/>
    <property type="project" value="UniProtKB-UniRule"/>
</dbReference>
<dbReference type="NCBIfam" id="NF001399">
    <property type="entry name" value="PRK00283.1"/>
    <property type="match status" value="1"/>
</dbReference>
<dbReference type="Proteomes" id="UP000053947">
    <property type="component" value="Unassembled WGS sequence"/>
</dbReference>
<dbReference type="GO" id="GO:0003677">
    <property type="term" value="F:DNA binding"/>
    <property type="evidence" value="ECO:0007669"/>
    <property type="project" value="UniProtKB-UniRule"/>
</dbReference>
<accession>A0A0W0GJV1</accession>
<dbReference type="NCBIfam" id="TIGR02225">
    <property type="entry name" value="recomb_XerD"/>
    <property type="match status" value="1"/>
</dbReference>
<evidence type="ECO:0000256" key="2">
    <source>
        <dbReference type="ARBA" id="ARBA00006657"/>
    </source>
</evidence>
<dbReference type="InterPro" id="IPR050090">
    <property type="entry name" value="Tyrosine_recombinase_XerCD"/>
</dbReference>
<dbReference type="NCBIfam" id="TIGR02224">
    <property type="entry name" value="recomb_XerC"/>
    <property type="match status" value="1"/>
</dbReference>
<protein>
    <recommendedName>
        <fullName evidence="11 12">Tyrosine recombinase XerC</fullName>
    </recommendedName>
</protein>
<evidence type="ECO:0000256" key="11">
    <source>
        <dbReference type="HAMAP-Rule" id="MF_01808"/>
    </source>
</evidence>
<dbReference type="InterPro" id="IPR002104">
    <property type="entry name" value="Integrase_catalytic"/>
</dbReference>
<dbReference type="Gene3D" id="1.10.443.10">
    <property type="entry name" value="Intergrase catalytic core"/>
    <property type="match status" value="1"/>
</dbReference>
<evidence type="ECO:0000256" key="9">
    <source>
        <dbReference type="ARBA" id="ARBA00023172"/>
    </source>
</evidence>
<dbReference type="PROSITE" id="PS51900">
    <property type="entry name" value="CB"/>
    <property type="match status" value="1"/>
</dbReference>
<dbReference type="Pfam" id="PF00589">
    <property type="entry name" value="Phage_integrase"/>
    <property type="match status" value="1"/>
</dbReference>
<dbReference type="InterPro" id="IPR011932">
    <property type="entry name" value="Recomb_XerD"/>
</dbReference>
<dbReference type="PANTHER" id="PTHR30349">
    <property type="entry name" value="PHAGE INTEGRASE-RELATED"/>
    <property type="match status" value="1"/>
</dbReference>
<dbReference type="Gene3D" id="1.10.150.130">
    <property type="match status" value="1"/>
</dbReference>
<dbReference type="InterPro" id="IPR023009">
    <property type="entry name" value="Tyrosine_recombinase_XerC/XerD"/>
</dbReference>
<dbReference type="EMBL" id="LFDV01000002">
    <property type="protein sequence ID" value="KTB48848.1"/>
    <property type="molecule type" value="Genomic_DNA"/>
</dbReference>
<dbReference type="Pfam" id="PF02899">
    <property type="entry name" value="Phage_int_SAM_1"/>
    <property type="match status" value="1"/>
</dbReference>
<feature type="domain" description="Core-binding (CB)" evidence="14">
    <location>
        <begin position="1"/>
        <end position="90"/>
    </location>
</feature>
<feature type="active site" evidence="11">
    <location>
        <position position="250"/>
    </location>
</feature>
<evidence type="ECO:0000259" key="14">
    <source>
        <dbReference type="PROSITE" id="PS51900"/>
    </source>
</evidence>
<dbReference type="OrthoDB" id="9785687at2"/>
<comment type="similarity">
    <text evidence="3">Belongs to the 'phage' integrase family. XerD subfamily.</text>
</comment>
<dbReference type="HAMAP" id="MF_01808">
    <property type="entry name" value="Recomb_XerC_XerD"/>
    <property type="match status" value="1"/>
</dbReference>
<feature type="active site" evidence="11">
    <location>
        <position position="273"/>
    </location>
</feature>
<keyword evidence="6 11" id="KW-0159">Chromosome partition</keyword>
<comment type="caution">
    <text evidence="15">The sequence shown here is derived from an EMBL/GenBank/DDBJ whole genome shotgun (WGS) entry which is preliminary data.</text>
</comment>
<proteinExistence type="inferred from homology"/>
<evidence type="ECO:0000256" key="8">
    <source>
        <dbReference type="ARBA" id="ARBA00023125"/>
    </source>
</evidence>
<dbReference type="GO" id="GO:0009037">
    <property type="term" value="F:tyrosine-based site-specific recombinase activity"/>
    <property type="evidence" value="ECO:0007669"/>
    <property type="project" value="UniProtKB-UniRule"/>
</dbReference>
<dbReference type="InterPro" id="IPR044068">
    <property type="entry name" value="CB"/>
</dbReference>
<gene>
    <name evidence="11" type="primary">xerC</name>
    <name evidence="15" type="ORF">DEALK_16950</name>
</gene>
<feature type="active site" evidence="11">
    <location>
        <position position="247"/>
    </location>
</feature>
<comment type="similarity">
    <text evidence="2 11">Belongs to the 'phage' integrase family. XerC subfamily.</text>
</comment>
<dbReference type="GO" id="GO:0051301">
    <property type="term" value="P:cell division"/>
    <property type="evidence" value="ECO:0007669"/>
    <property type="project" value="UniProtKB-UniRule"/>
</dbReference>
<organism evidence="15 16">
    <name type="scientific">Dehalogenimonas alkenigignens</name>
    <dbReference type="NCBI Taxonomy" id="1217799"/>
    <lineage>
        <taxon>Bacteria</taxon>
        <taxon>Bacillati</taxon>
        <taxon>Chloroflexota</taxon>
        <taxon>Dehalococcoidia</taxon>
        <taxon>Dehalococcoidales</taxon>
        <taxon>Dehalococcoidaceae</taxon>
        <taxon>Dehalogenimonas</taxon>
    </lineage>
</organism>
<evidence type="ECO:0000256" key="5">
    <source>
        <dbReference type="ARBA" id="ARBA00022618"/>
    </source>
</evidence>
<evidence type="ECO:0000313" key="15">
    <source>
        <dbReference type="EMBL" id="KTB48848.1"/>
    </source>
</evidence>
<dbReference type="SUPFAM" id="SSF47823">
    <property type="entry name" value="lambda integrase-like, N-terminal domain"/>
    <property type="match status" value="1"/>
</dbReference>
<evidence type="ECO:0000256" key="12">
    <source>
        <dbReference type="NCBIfam" id="TIGR02224"/>
    </source>
</evidence>
<sequence length="306" mass="34921">MKADIDNFLNYLVVEKGFSGNTREAYHNDLSQLADFAEKCLSNRNAQHLWDNFNRQDMLSYLLDLKERKYAVTTVVRKLAAAKSFFSFQVDENKVRQNPTENIESPKVGKPLPGAISVSQVKLLLEQPTKTSAPEAKRDRAMLELLYASGMRVSELINLDIEDLDCNEAQVRCFGKGRKERIVPIYPQAARAAGEYINEIRHRLLRDESEKALFLNRRGERLTRQGLWQILKEYARQAGLSDMVTPHTLRHSFATHMLNGGADLRSVQELLGHANISTTQIYTHLTSEHIRKAYDSAHPRAKSNPR</sequence>
<evidence type="ECO:0000256" key="10">
    <source>
        <dbReference type="ARBA" id="ARBA00023306"/>
    </source>
</evidence>
<dbReference type="AlphaFoldDB" id="A0A0W0GJV1"/>
<comment type="function">
    <text evidence="11">Site-specific tyrosine recombinase, which acts by catalyzing the cutting and rejoining of the recombining DNA molecules. The XerC-XerD complex is essential to convert dimers of the bacterial chromosome into monomers to permit their segregation at cell division. It also contributes to the segregational stability of plasmids.</text>
</comment>
<evidence type="ECO:0000256" key="7">
    <source>
        <dbReference type="ARBA" id="ARBA00022908"/>
    </source>
</evidence>
<dbReference type="InterPro" id="IPR004107">
    <property type="entry name" value="Integrase_SAM-like_N"/>
</dbReference>
<keyword evidence="8 11" id="KW-0238">DNA-binding</keyword>
<keyword evidence="5 11" id="KW-0132">Cell division</keyword>
<feature type="active site" evidence="11">
    <location>
        <position position="176"/>
    </location>
</feature>
<dbReference type="SUPFAM" id="SSF56349">
    <property type="entry name" value="DNA breaking-rejoining enzymes"/>
    <property type="match status" value="1"/>
</dbReference>
<keyword evidence="9 11" id="KW-0233">DNA recombination</keyword>
<keyword evidence="4 11" id="KW-0963">Cytoplasm</keyword>
<feature type="domain" description="Tyr recombinase" evidence="13">
    <location>
        <begin position="111"/>
        <end position="295"/>
    </location>
</feature>
<dbReference type="GO" id="GO:0007059">
    <property type="term" value="P:chromosome segregation"/>
    <property type="evidence" value="ECO:0007669"/>
    <property type="project" value="UniProtKB-UniRule"/>
</dbReference>